<accession>A0A4R5BNT3</accession>
<reference evidence="2 3" key="1">
    <citation type="submission" date="2019-03" db="EMBL/GenBank/DDBJ databases">
        <title>Draft genome sequences of novel Actinobacteria.</title>
        <authorList>
            <person name="Sahin N."/>
            <person name="Ay H."/>
            <person name="Saygin H."/>
        </authorList>
    </citation>
    <scope>NUCLEOTIDE SEQUENCE [LARGE SCALE GENOMIC DNA]</scope>
    <source>
        <strain evidence="2 3">5K548</strain>
    </source>
</reference>
<protein>
    <recommendedName>
        <fullName evidence="1">CN hydrolase domain-containing protein</fullName>
    </recommendedName>
</protein>
<dbReference type="InterPro" id="IPR036526">
    <property type="entry name" value="C-N_Hydrolase_sf"/>
</dbReference>
<dbReference type="SUPFAM" id="SSF56317">
    <property type="entry name" value="Carbon-nitrogen hydrolase"/>
    <property type="match status" value="1"/>
</dbReference>
<dbReference type="AlphaFoldDB" id="A0A4R5BNT3"/>
<dbReference type="RefSeq" id="WP_132684200.1">
    <property type="nucleotide sequence ID" value="NZ_SMLA01000025.1"/>
</dbReference>
<dbReference type="PROSITE" id="PS50263">
    <property type="entry name" value="CN_HYDROLASE"/>
    <property type="match status" value="1"/>
</dbReference>
<dbReference type="EMBL" id="SMLA01000025">
    <property type="protein sequence ID" value="TDD87076.1"/>
    <property type="molecule type" value="Genomic_DNA"/>
</dbReference>
<feature type="domain" description="CN hydrolase" evidence="1">
    <location>
        <begin position="4"/>
        <end position="267"/>
    </location>
</feature>
<organism evidence="2 3">
    <name type="scientific">Saccharopolyspora karakumensis</name>
    <dbReference type="NCBI Taxonomy" id="2530386"/>
    <lineage>
        <taxon>Bacteria</taxon>
        <taxon>Bacillati</taxon>
        <taxon>Actinomycetota</taxon>
        <taxon>Actinomycetes</taxon>
        <taxon>Pseudonocardiales</taxon>
        <taxon>Pseudonocardiaceae</taxon>
        <taxon>Saccharopolyspora</taxon>
    </lineage>
</organism>
<dbReference type="PANTHER" id="PTHR23088:SF50">
    <property type="entry name" value="HYDROLASE YHCX"/>
    <property type="match status" value="1"/>
</dbReference>
<gene>
    <name evidence="2" type="ORF">E1202_17330</name>
</gene>
<sequence length="300" mass="32535">MSSLTIAVTQLELRAERSVEAFLAHMESLVADSAVRGAELVLFPEFASTGLLGAITDHRVTKETVISDYWNVLSAMTGEITEGMKRMASEHGIVVVGGSHNRIATDGSLRNTAFVVHPDGRVESQDKLHLTPPEHSMGARGGDDLLITRVGPFTVAVLICADIQFPELTRYLVAKGVDLILCPSLTWNRRGAFRVRTGCHARAIENQLYVAISPLIGSSGLPEDAPLYTTGSALVTGPVDKAVGRNDGVMAIADTSEEEVVVVELDRELVLKSRETPEPPGLKLQRPELYRKLRFAVGER</sequence>
<name>A0A4R5BNT3_9PSEU</name>
<proteinExistence type="predicted"/>
<dbReference type="Proteomes" id="UP000294723">
    <property type="component" value="Unassembled WGS sequence"/>
</dbReference>
<evidence type="ECO:0000313" key="3">
    <source>
        <dbReference type="Proteomes" id="UP000294723"/>
    </source>
</evidence>
<dbReference type="InterPro" id="IPR003010">
    <property type="entry name" value="C-N_Hydrolase"/>
</dbReference>
<keyword evidence="3" id="KW-1185">Reference proteome</keyword>
<evidence type="ECO:0000259" key="1">
    <source>
        <dbReference type="PROSITE" id="PS50263"/>
    </source>
</evidence>
<dbReference type="Gene3D" id="3.60.110.10">
    <property type="entry name" value="Carbon-nitrogen hydrolase"/>
    <property type="match status" value="1"/>
</dbReference>
<dbReference type="Pfam" id="PF00795">
    <property type="entry name" value="CN_hydrolase"/>
    <property type="match status" value="1"/>
</dbReference>
<evidence type="ECO:0000313" key="2">
    <source>
        <dbReference type="EMBL" id="TDD87076.1"/>
    </source>
</evidence>
<dbReference type="PANTHER" id="PTHR23088">
    <property type="entry name" value="NITRILASE-RELATED"/>
    <property type="match status" value="1"/>
</dbReference>
<comment type="caution">
    <text evidence="2">The sequence shown here is derived from an EMBL/GenBank/DDBJ whole genome shotgun (WGS) entry which is preliminary data.</text>
</comment>